<organism evidence="1 2">
    <name type="scientific">Streptomyces africanus</name>
    <dbReference type="NCBI Taxonomy" id="231024"/>
    <lineage>
        <taxon>Bacteria</taxon>
        <taxon>Bacillati</taxon>
        <taxon>Actinomycetota</taxon>
        <taxon>Actinomycetes</taxon>
        <taxon>Kitasatosporales</taxon>
        <taxon>Streptomycetaceae</taxon>
        <taxon>Streptomyces</taxon>
    </lineage>
</organism>
<evidence type="ECO:0000313" key="2">
    <source>
        <dbReference type="Proteomes" id="UP001232755"/>
    </source>
</evidence>
<dbReference type="Proteomes" id="UP001232755">
    <property type="component" value="Unassembled WGS sequence"/>
</dbReference>
<gene>
    <name evidence="1" type="ORF">QF034_000052</name>
</gene>
<dbReference type="EMBL" id="JAUSYP010000001">
    <property type="protein sequence ID" value="MDQ0745821.1"/>
    <property type="molecule type" value="Genomic_DNA"/>
</dbReference>
<dbReference type="RefSeq" id="WP_307172966.1">
    <property type="nucleotide sequence ID" value="NZ_JAUSYP010000001.1"/>
</dbReference>
<reference evidence="1 2" key="1">
    <citation type="submission" date="2023-07" db="EMBL/GenBank/DDBJ databases">
        <title>Comparative genomics of wheat-associated soil bacteria to identify genetic determinants of phenazine resistance.</title>
        <authorList>
            <person name="Mouncey N."/>
        </authorList>
    </citation>
    <scope>NUCLEOTIDE SEQUENCE [LARGE SCALE GENOMIC DNA]</scope>
    <source>
        <strain evidence="1 2">B3I12</strain>
    </source>
</reference>
<keyword evidence="2" id="KW-1185">Reference proteome</keyword>
<sequence>MSVVVGAAAAQYVASLARMQQAAGSAEGALALPAEQAAARSLTEQARFGVLLARRP</sequence>
<proteinExistence type="predicted"/>
<evidence type="ECO:0000313" key="1">
    <source>
        <dbReference type="EMBL" id="MDQ0745821.1"/>
    </source>
</evidence>
<name>A0ABU0QEJ9_9ACTN</name>
<comment type="caution">
    <text evidence="1">The sequence shown here is derived from an EMBL/GenBank/DDBJ whole genome shotgun (WGS) entry which is preliminary data.</text>
</comment>
<accession>A0ABU0QEJ9</accession>
<protein>
    <submittedName>
        <fullName evidence="1">Uncharacterized protein</fullName>
    </submittedName>
</protein>